<evidence type="ECO:0000256" key="4">
    <source>
        <dbReference type="ARBA" id="ARBA00023002"/>
    </source>
</evidence>
<keyword evidence="9" id="KW-1185">Reference proteome</keyword>
<dbReference type="PROSITE" id="PS51296">
    <property type="entry name" value="RIESKE"/>
    <property type="match status" value="1"/>
</dbReference>
<comment type="cofactor">
    <cofactor evidence="1">
        <name>Fe cation</name>
        <dbReference type="ChEBI" id="CHEBI:24875"/>
    </cofactor>
</comment>
<dbReference type="KEGG" id="prh:LT40_07155"/>
<dbReference type="GO" id="GO:0016491">
    <property type="term" value="F:oxidoreductase activity"/>
    <property type="evidence" value="ECO:0007669"/>
    <property type="project" value="UniProtKB-KW"/>
</dbReference>
<evidence type="ECO:0000256" key="3">
    <source>
        <dbReference type="ARBA" id="ARBA00022723"/>
    </source>
</evidence>
<accession>A0A089YNM5</accession>
<protein>
    <submittedName>
        <fullName evidence="8">2Fe-2S ferredoxin</fullName>
    </submittedName>
</protein>
<dbReference type="OrthoDB" id="9769355at2"/>
<dbReference type="EMBL" id="CP009533">
    <property type="protein sequence ID" value="AIS17194.1"/>
    <property type="molecule type" value="Genomic_DNA"/>
</dbReference>
<keyword evidence="3" id="KW-0479">Metal-binding</keyword>
<dbReference type="Gene3D" id="3.90.380.10">
    <property type="entry name" value="Naphthalene 1,2-dioxygenase Alpha Subunit, Chain A, domain 1"/>
    <property type="match status" value="2"/>
</dbReference>
<evidence type="ECO:0000256" key="6">
    <source>
        <dbReference type="ARBA" id="ARBA00023014"/>
    </source>
</evidence>
<evidence type="ECO:0000313" key="9">
    <source>
        <dbReference type="Proteomes" id="UP000029499"/>
    </source>
</evidence>
<feature type="domain" description="Rieske" evidence="7">
    <location>
        <begin position="48"/>
        <end position="161"/>
    </location>
</feature>
<dbReference type="CDD" id="cd00680">
    <property type="entry name" value="RHO_alpha_C"/>
    <property type="match status" value="1"/>
</dbReference>
<reference evidence="8 9" key="1">
    <citation type="journal article" date="2015" name="J. Biotechnol.">
        <title>Complete genome sequence of Pseudomonas rhizosphaerae IH5T (=DSM 16299T), a phosphate-solubilizing rhizobacterium for bacterial biofertilizer.</title>
        <authorList>
            <person name="Kwak Y."/>
            <person name="Jung B.K."/>
            <person name="Shin J.H."/>
        </authorList>
    </citation>
    <scope>NUCLEOTIDE SEQUENCE [LARGE SCALE GENOMIC DNA]</scope>
    <source>
        <strain evidence="8">DSM 16299</strain>
    </source>
</reference>
<evidence type="ECO:0000256" key="2">
    <source>
        <dbReference type="ARBA" id="ARBA00022714"/>
    </source>
</evidence>
<dbReference type="Pfam" id="PF00355">
    <property type="entry name" value="Rieske"/>
    <property type="match status" value="1"/>
</dbReference>
<dbReference type="PRINTS" id="PR00090">
    <property type="entry name" value="RNGDIOXGNASE"/>
</dbReference>
<dbReference type="PANTHER" id="PTHR43756:SF5">
    <property type="entry name" value="CHOLINE MONOOXYGENASE, CHLOROPLASTIC"/>
    <property type="match status" value="1"/>
</dbReference>
<dbReference type="Pfam" id="PF00848">
    <property type="entry name" value="Ring_hydroxyl_A"/>
    <property type="match status" value="1"/>
</dbReference>
<dbReference type="SUPFAM" id="SSF55961">
    <property type="entry name" value="Bet v1-like"/>
    <property type="match status" value="1"/>
</dbReference>
<evidence type="ECO:0000256" key="1">
    <source>
        <dbReference type="ARBA" id="ARBA00001962"/>
    </source>
</evidence>
<name>A0A089YNM5_9PSED</name>
<dbReference type="CDD" id="cd03469">
    <property type="entry name" value="Rieske_RO_Alpha_N"/>
    <property type="match status" value="1"/>
</dbReference>
<evidence type="ECO:0000259" key="7">
    <source>
        <dbReference type="PROSITE" id="PS51296"/>
    </source>
</evidence>
<dbReference type="RefSeq" id="WP_043188166.1">
    <property type="nucleotide sequence ID" value="NZ_CP009533.1"/>
</dbReference>
<dbReference type="STRING" id="216142.LT40_07155"/>
<organism evidence="8 9">
    <name type="scientific">Pseudomonas rhizosphaerae</name>
    <dbReference type="NCBI Taxonomy" id="216142"/>
    <lineage>
        <taxon>Bacteria</taxon>
        <taxon>Pseudomonadati</taxon>
        <taxon>Pseudomonadota</taxon>
        <taxon>Gammaproteobacteria</taxon>
        <taxon>Pseudomonadales</taxon>
        <taxon>Pseudomonadaceae</taxon>
        <taxon>Pseudomonas</taxon>
    </lineage>
</organism>
<keyword evidence="2" id="KW-0001">2Fe-2S</keyword>
<keyword evidence="4" id="KW-0560">Oxidoreductase</keyword>
<dbReference type="InterPro" id="IPR036922">
    <property type="entry name" value="Rieske_2Fe-2S_sf"/>
</dbReference>
<dbReference type="GO" id="GO:0051537">
    <property type="term" value="F:2 iron, 2 sulfur cluster binding"/>
    <property type="evidence" value="ECO:0007669"/>
    <property type="project" value="UniProtKB-KW"/>
</dbReference>
<dbReference type="InterPro" id="IPR017941">
    <property type="entry name" value="Rieske_2Fe-2S"/>
</dbReference>
<evidence type="ECO:0000256" key="5">
    <source>
        <dbReference type="ARBA" id="ARBA00023004"/>
    </source>
</evidence>
<dbReference type="Gene3D" id="2.102.10.10">
    <property type="entry name" value="Rieske [2Fe-2S] iron-sulphur domain"/>
    <property type="match status" value="1"/>
</dbReference>
<dbReference type="InterPro" id="IPR015879">
    <property type="entry name" value="Ring_hydroxy_dOase_asu_C_dom"/>
</dbReference>
<sequence>MGTANLIPVEILETVLSPIEQAHGLTNPFYTDNLYFEMDRDHVMGRNWACIGFASDLPTNAYVKPVDFMGLPLLMMRNREGRVQVFHNVCSHRGVKLVQEPGEVQGVIRCPYHSWTYDLNGALRGTPHVGGINQHKDERFACEKHGLKPLRSEIWMDMVFVNLSGDAPALQDALAPLTERWTQFLGTDGMSLMRRESNGGAMAIEVKCNWKLAVENYCEAYHLPWVHPSLNTYSRLEDHYNILFDQFAGQGSYAYNLSDVAGTHLPTFPSWPADRMRNAEYVAFFPNVLLGIQADHAFAMMLEPIEPGKTVEHLRLFYVGDQALEPKYEAARKAVMDSWRVVFAEDIASVEGMQKGRSSPGYNGGAFSPEMDIPTHYFHKWTAQQLLDTAKQA</sequence>
<keyword evidence="5" id="KW-0408">Iron</keyword>
<dbReference type="AlphaFoldDB" id="A0A089YNM5"/>
<dbReference type="eggNOG" id="COG4638">
    <property type="taxonomic scope" value="Bacteria"/>
</dbReference>
<gene>
    <name evidence="8" type="ORF">LT40_07155</name>
</gene>
<keyword evidence="6" id="KW-0411">Iron-sulfur</keyword>
<dbReference type="HOGENOM" id="CLU_026244_3_0_6"/>
<proteinExistence type="predicted"/>
<dbReference type="InterPro" id="IPR001663">
    <property type="entry name" value="Rng_hydr_dOase-A"/>
</dbReference>
<dbReference type="SUPFAM" id="SSF50022">
    <property type="entry name" value="ISP domain"/>
    <property type="match status" value="1"/>
</dbReference>
<dbReference type="Proteomes" id="UP000029499">
    <property type="component" value="Chromosome"/>
</dbReference>
<dbReference type="GO" id="GO:0005506">
    <property type="term" value="F:iron ion binding"/>
    <property type="evidence" value="ECO:0007669"/>
    <property type="project" value="InterPro"/>
</dbReference>
<dbReference type="PANTHER" id="PTHR43756">
    <property type="entry name" value="CHOLINE MONOOXYGENASE, CHLOROPLASTIC"/>
    <property type="match status" value="1"/>
</dbReference>
<evidence type="ECO:0000313" key="8">
    <source>
        <dbReference type="EMBL" id="AIS17194.1"/>
    </source>
</evidence>